<evidence type="ECO:0000313" key="2">
    <source>
        <dbReference type="Proteomes" id="UP000297245"/>
    </source>
</evidence>
<evidence type="ECO:0000313" key="1">
    <source>
        <dbReference type="EMBL" id="THV00514.1"/>
    </source>
</evidence>
<sequence length="76" mass="8730">MDLILRLGRVLHLGRLSKASLDPEKYLARSFDTVAEVPFRPTVDDEACSKLWKVFIDQAEEQAPKASRPFVRRLEC</sequence>
<dbReference type="AlphaFoldDB" id="A0A4S8MEM8"/>
<dbReference type="Proteomes" id="UP000297245">
    <property type="component" value="Unassembled WGS sequence"/>
</dbReference>
<proteinExistence type="predicted"/>
<keyword evidence="2" id="KW-1185">Reference proteome</keyword>
<reference evidence="1 2" key="1">
    <citation type="journal article" date="2019" name="Nat. Ecol. Evol.">
        <title>Megaphylogeny resolves global patterns of mushroom evolution.</title>
        <authorList>
            <person name="Varga T."/>
            <person name="Krizsan K."/>
            <person name="Foldi C."/>
            <person name="Dima B."/>
            <person name="Sanchez-Garcia M."/>
            <person name="Sanchez-Ramirez S."/>
            <person name="Szollosi G.J."/>
            <person name="Szarkandi J.G."/>
            <person name="Papp V."/>
            <person name="Albert L."/>
            <person name="Andreopoulos W."/>
            <person name="Angelini C."/>
            <person name="Antonin V."/>
            <person name="Barry K.W."/>
            <person name="Bougher N.L."/>
            <person name="Buchanan P."/>
            <person name="Buyck B."/>
            <person name="Bense V."/>
            <person name="Catcheside P."/>
            <person name="Chovatia M."/>
            <person name="Cooper J."/>
            <person name="Damon W."/>
            <person name="Desjardin D."/>
            <person name="Finy P."/>
            <person name="Geml J."/>
            <person name="Haridas S."/>
            <person name="Hughes K."/>
            <person name="Justo A."/>
            <person name="Karasinski D."/>
            <person name="Kautmanova I."/>
            <person name="Kiss B."/>
            <person name="Kocsube S."/>
            <person name="Kotiranta H."/>
            <person name="LaButti K.M."/>
            <person name="Lechner B.E."/>
            <person name="Liimatainen K."/>
            <person name="Lipzen A."/>
            <person name="Lukacs Z."/>
            <person name="Mihaltcheva S."/>
            <person name="Morgado L.N."/>
            <person name="Niskanen T."/>
            <person name="Noordeloos M.E."/>
            <person name="Ohm R.A."/>
            <person name="Ortiz-Santana B."/>
            <person name="Ovrebo C."/>
            <person name="Racz N."/>
            <person name="Riley R."/>
            <person name="Savchenko A."/>
            <person name="Shiryaev A."/>
            <person name="Soop K."/>
            <person name="Spirin V."/>
            <person name="Szebenyi C."/>
            <person name="Tomsovsky M."/>
            <person name="Tulloss R.E."/>
            <person name="Uehling J."/>
            <person name="Grigoriev I.V."/>
            <person name="Vagvolgyi C."/>
            <person name="Papp T."/>
            <person name="Martin F.M."/>
            <person name="Miettinen O."/>
            <person name="Hibbett D.S."/>
            <person name="Nagy L.G."/>
        </authorList>
    </citation>
    <scope>NUCLEOTIDE SEQUENCE [LARGE SCALE GENOMIC DNA]</scope>
    <source>
        <strain evidence="1 2">CBS 962.96</strain>
    </source>
</reference>
<name>A0A4S8MEM8_DENBC</name>
<accession>A0A4S8MEM8</accession>
<dbReference type="EMBL" id="ML179102">
    <property type="protein sequence ID" value="THV00514.1"/>
    <property type="molecule type" value="Genomic_DNA"/>
</dbReference>
<organism evidence="1 2">
    <name type="scientific">Dendrothele bispora (strain CBS 962.96)</name>
    <dbReference type="NCBI Taxonomy" id="1314807"/>
    <lineage>
        <taxon>Eukaryota</taxon>
        <taxon>Fungi</taxon>
        <taxon>Dikarya</taxon>
        <taxon>Basidiomycota</taxon>
        <taxon>Agaricomycotina</taxon>
        <taxon>Agaricomycetes</taxon>
        <taxon>Agaricomycetidae</taxon>
        <taxon>Agaricales</taxon>
        <taxon>Agaricales incertae sedis</taxon>
        <taxon>Dendrothele</taxon>
    </lineage>
</organism>
<protein>
    <submittedName>
        <fullName evidence="1">Uncharacterized protein</fullName>
    </submittedName>
</protein>
<gene>
    <name evidence="1" type="ORF">K435DRAFT_776456</name>
</gene>